<name>A0A4P6I4F2_9BACT</name>
<keyword evidence="1" id="KW-1133">Transmembrane helix</keyword>
<evidence type="ECO:0000256" key="1">
    <source>
        <dbReference type="SAM" id="Phobius"/>
    </source>
</evidence>
<accession>A0A4P6I4F2</accession>
<dbReference type="Proteomes" id="UP000293296">
    <property type="component" value="Chromosome"/>
</dbReference>
<keyword evidence="3" id="KW-1185">Reference proteome</keyword>
<keyword evidence="1" id="KW-0472">Membrane</keyword>
<dbReference type="RefSeq" id="WP_129354691.1">
    <property type="nucleotide sequence ID" value="NZ_CP026538.1"/>
</dbReference>
<evidence type="ECO:0000313" key="2">
    <source>
        <dbReference type="EMBL" id="QAZ68849.1"/>
    </source>
</evidence>
<feature type="transmembrane region" description="Helical" evidence="1">
    <location>
        <begin position="15"/>
        <end position="34"/>
    </location>
</feature>
<dbReference type="AlphaFoldDB" id="A0A4P6I4F2"/>
<proteinExistence type="predicted"/>
<dbReference type="EMBL" id="CP026538">
    <property type="protein sequence ID" value="QAZ68849.1"/>
    <property type="molecule type" value="Genomic_DNA"/>
</dbReference>
<reference evidence="2 3" key="1">
    <citation type="submission" date="2018-02" db="EMBL/GenBank/DDBJ databases">
        <title>Genome sequence of Desulfovibrio carbinolicus DSM 3852.</title>
        <authorList>
            <person name="Wilbanks E."/>
            <person name="Skennerton C.T."/>
            <person name="Orphan V.J."/>
        </authorList>
    </citation>
    <scope>NUCLEOTIDE SEQUENCE [LARGE SCALE GENOMIC DNA]</scope>
    <source>
        <strain evidence="2 3">DSM 3852</strain>
    </source>
</reference>
<evidence type="ECO:0000313" key="3">
    <source>
        <dbReference type="Proteomes" id="UP000293296"/>
    </source>
</evidence>
<dbReference type="OrthoDB" id="5453955at2"/>
<keyword evidence="1" id="KW-0812">Transmembrane</keyword>
<dbReference type="KEGG" id="dcb:C3Y92_17065"/>
<sequence>MTLAEMRSALPPRTLLTLAVGAAVALGFLAVFLLPEYREIEQLTVRTAALRQTLNDRSQLEPVAKALGETQAKVREVGPVGGRDKLPLADVERLTTIFDALAKPHGLRLSAVSPDAASVTREGLLAVRLAFLGTPEAAREFMLDLGGFGPVVKVESAATMYGREGREFTLKCWLAVR</sequence>
<gene>
    <name evidence="2" type="ORF">C3Y92_17065</name>
</gene>
<protein>
    <submittedName>
        <fullName evidence="2">Uncharacterized protein</fullName>
    </submittedName>
</protein>
<organism evidence="2 3">
    <name type="scientific">Solidesulfovibrio carbinolicus</name>
    <dbReference type="NCBI Taxonomy" id="296842"/>
    <lineage>
        <taxon>Bacteria</taxon>
        <taxon>Pseudomonadati</taxon>
        <taxon>Thermodesulfobacteriota</taxon>
        <taxon>Desulfovibrionia</taxon>
        <taxon>Desulfovibrionales</taxon>
        <taxon>Desulfovibrionaceae</taxon>
        <taxon>Solidesulfovibrio</taxon>
    </lineage>
</organism>